<sequence>MRRALGIFFILVVMVVLPMRIVFAEKPVVYIQPALTYENSINKINIDEDTRRQVERIIGERLKQMADAGDLPYEVKVATADSYHSTNEHITDSDKIFLYPTIMVSTSIDTVNNNSLETAYTSTVIAGISLMFCMPEENLDITRVTEDGNPVSLRLLGIVPMVEAETIGLSIYNPSNDRWQNIHNAPISEWEKKGKFISLVRQMMKDHISFSNIKGNLRDDKAKLGMDTYQVTDVDMSSAMANELFTGKEAEDLKFLVGYCFTSAYQKKTKRVMYPPAVGGQDLVNSMINGAYKLSLDSANGKVDVHMSNPGHSIRLDISGLASEVVDSGNNVYTTLHKVWLTKSPVEGKEKRELSRLHERTVKLPPGTSTDSDDNQIYAALLLGLAQELGGQDK</sequence>
<evidence type="ECO:0000313" key="2">
    <source>
        <dbReference type="Proteomes" id="UP000030993"/>
    </source>
</evidence>
<evidence type="ECO:0000313" key="1">
    <source>
        <dbReference type="EMBL" id="KHM51984.1"/>
    </source>
</evidence>
<proteinExistence type="predicted"/>
<dbReference type="AlphaFoldDB" id="A0A0B2JWJ0"/>
<reference evidence="1 2" key="1">
    <citation type="journal article" date="2013" name="PLoS ONE">
        <title>Identification and characterization of three novel lipases belonging to families II and V from Anaerovibrio lipolyticus 5ST.</title>
        <authorList>
            <person name="Prive F."/>
            <person name="Kaderbhai N.N."/>
            <person name="Girdwood S."/>
            <person name="Worgan H.J."/>
            <person name="Pinloche E."/>
            <person name="Scollan N.D."/>
            <person name="Huws S.A."/>
            <person name="Newbold C.J."/>
        </authorList>
    </citation>
    <scope>NUCLEOTIDE SEQUENCE [LARGE SCALE GENOMIC DNA]</scope>
    <source>
        <strain evidence="1 2">5S</strain>
    </source>
</reference>
<accession>A0A0B2JWJ0</accession>
<dbReference type="RefSeq" id="WP_039208581.1">
    <property type="nucleotide sequence ID" value="NZ_JSCE01000153.1"/>
</dbReference>
<gene>
    <name evidence="1" type="ORF">NZ47_07425</name>
</gene>
<keyword evidence="2" id="KW-1185">Reference proteome</keyword>
<dbReference type="EMBL" id="JSCE01000153">
    <property type="protein sequence ID" value="KHM51984.1"/>
    <property type="molecule type" value="Genomic_DNA"/>
</dbReference>
<comment type="caution">
    <text evidence="1">The sequence shown here is derived from an EMBL/GenBank/DDBJ whole genome shotgun (WGS) entry which is preliminary data.</text>
</comment>
<organism evidence="1 2">
    <name type="scientific">Anaerovibrio lipolyticus</name>
    <dbReference type="NCBI Taxonomy" id="82374"/>
    <lineage>
        <taxon>Bacteria</taxon>
        <taxon>Bacillati</taxon>
        <taxon>Bacillota</taxon>
        <taxon>Negativicutes</taxon>
        <taxon>Selenomonadales</taxon>
        <taxon>Selenomonadaceae</taxon>
        <taxon>Anaerovibrio</taxon>
    </lineage>
</organism>
<protein>
    <submittedName>
        <fullName evidence="1">Uncharacterized protein</fullName>
    </submittedName>
</protein>
<name>A0A0B2JWJ0_9FIRM</name>
<dbReference type="STRING" id="82374.NZ47_07425"/>
<dbReference type="eggNOG" id="ENOG50348IE">
    <property type="taxonomic scope" value="Bacteria"/>
</dbReference>
<dbReference type="Proteomes" id="UP000030993">
    <property type="component" value="Unassembled WGS sequence"/>
</dbReference>